<organism evidence="2 3">
    <name type="scientific">Micrococcus luteus</name>
    <name type="common">Micrococcus lysodeikticus</name>
    <dbReference type="NCBI Taxonomy" id="1270"/>
    <lineage>
        <taxon>Bacteria</taxon>
        <taxon>Bacillati</taxon>
        <taxon>Actinomycetota</taxon>
        <taxon>Actinomycetes</taxon>
        <taxon>Micrococcales</taxon>
        <taxon>Micrococcaceae</taxon>
        <taxon>Micrococcus</taxon>
    </lineage>
</organism>
<feature type="transmembrane region" description="Helical" evidence="1">
    <location>
        <begin position="252"/>
        <end position="273"/>
    </location>
</feature>
<feature type="transmembrane region" description="Helical" evidence="1">
    <location>
        <begin position="164"/>
        <end position="188"/>
    </location>
</feature>
<evidence type="ECO:0008006" key="4">
    <source>
        <dbReference type="Google" id="ProtNLM"/>
    </source>
</evidence>
<name>A0AAX0VNE5_MICLU</name>
<feature type="transmembrane region" description="Helical" evidence="1">
    <location>
        <begin position="313"/>
        <end position="332"/>
    </location>
</feature>
<reference evidence="2 3" key="1">
    <citation type="submission" date="2017-12" db="EMBL/GenBank/DDBJ databases">
        <title>Phylogenetic diversity of female urinary microbiome.</title>
        <authorList>
            <person name="Thomas-White K."/>
            <person name="Wolfe A.J."/>
        </authorList>
    </citation>
    <scope>NUCLEOTIDE SEQUENCE [LARGE SCALE GENOMIC DNA]</scope>
    <source>
        <strain evidence="2 3">UMB0038</strain>
    </source>
</reference>
<sequence length="346" mass="35180">MDSAIPSPPPHTKWPAAVLIGVVASVLLAVVVLAFLWPSKTSGTHDLPVSVAGPAASVTALETALGETGTFDFVEAADRDEAVAQIESRETYGAIVLGDNPADAPEVLTAPAGSAVAAQLLTGVATQLQAQMAEQVAAAGGDASTVKVAVTPVVPLSGSDPTGAGLAAASFPLAIGGMLGGVLISLLVVGAVRRLAAVGAFAVAAGLILAFIMQTWFHYLQGDFWLNALAMGLTMLATSAFIVGCTSLFGRVGMGIGAVVTIFIGNPLSAAAVPWQFLAAPWGAIGQFLVPGASSTLIRTLSYFPDASSAQQWWTLTGWVALGVILALVGHFRSRPSMHVPESTIE</sequence>
<evidence type="ECO:0000256" key="1">
    <source>
        <dbReference type="SAM" id="Phobius"/>
    </source>
</evidence>
<feature type="transmembrane region" description="Helical" evidence="1">
    <location>
        <begin position="16"/>
        <end position="37"/>
    </location>
</feature>
<feature type="transmembrane region" description="Helical" evidence="1">
    <location>
        <begin position="195"/>
        <end position="218"/>
    </location>
</feature>
<dbReference type="RefSeq" id="WP_101965473.1">
    <property type="nucleotide sequence ID" value="NZ_JBHWZX010000051.1"/>
</dbReference>
<feature type="transmembrane region" description="Helical" evidence="1">
    <location>
        <begin position="224"/>
        <end position="245"/>
    </location>
</feature>
<comment type="caution">
    <text evidence="2">The sequence shown here is derived from an EMBL/GenBank/DDBJ whole genome shotgun (WGS) entry which is preliminary data.</text>
</comment>
<evidence type="ECO:0000313" key="3">
    <source>
        <dbReference type="Proteomes" id="UP000234847"/>
    </source>
</evidence>
<protein>
    <recommendedName>
        <fullName evidence="4">ABC transporter permease</fullName>
    </recommendedName>
</protein>
<accession>A0AAX0VNE5</accession>
<gene>
    <name evidence="2" type="ORF">CYJ95_00675</name>
</gene>
<keyword evidence="1" id="KW-0812">Transmembrane</keyword>
<dbReference type="AlphaFoldDB" id="A0AAX0VNE5"/>
<keyword evidence="1" id="KW-1133">Transmembrane helix</keyword>
<proteinExistence type="predicted"/>
<dbReference type="EMBL" id="PKJT01000001">
    <property type="protein sequence ID" value="PKZ83472.1"/>
    <property type="molecule type" value="Genomic_DNA"/>
</dbReference>
<dbReference type="Proteomes" id="UP000234847">
    <property type="component" value="Unassembled WGS sequence"/>
</dbReference>
<evidence type="ECO:0000313" key="2">
    <source>
        <dbReference type="EMBL" id="PKZ83472.1"/>
    </source>
</evidence>
<keyword evidence="1" id="KW-0472">Membrane</keyword>